<gene>
    <name evidence="1" type="ORF">FGO68_gene13582</name>
</gene>
<sequence length="84" mass="9198">MCAAVGRPRSPGNSAVCPLRDRRRAGSISCRPLTVFCLRPKLGTRSLGRKSASTYWASRPPPNPRISRPSFLPLGKQWCHALAP</sequence>
<proteinExistence type="predicted"/>
<dbReference type="Proteomes" id="UP000785679">
    <property type="component" value="Unassembled WGS sequence"/>
</dbReference>
<dbReference type="EMBL" id="RRYP01001016">
    <property type="protein sequence ID" value="TNV86524.1"/>
    <property type="molecule type" value="Genomic_DNA"/>
</dbReference>
<evidence type="ECO:0000313" key="1">
    <source>
        <dbReference type="EMBL" id="TNV86524.1"/>
    </source>
</evidence>
<name>A0A8J8T8T9_HALGN</name>
<organism evidence="1 2">
    <name type="scientific">Halteria grandinella</name>
    <dbReference type="NCBI Taxonomy" id="5974"/>
    <lineage>
        <taxon>Eukaryota</taxon>
        <taxon>Sar</taxon>
        <taxon>Alveolata</taxon>
        <taxon>Ciliophora</taxon>
        <taxon>Intramacronucleata</taxon>
        <taxon>Spirotrichea</taxon>
        <taxon>Stichotrichia</taxon>
        <taxon>Sporadotrichida</taxon>
        <taxon>Halteriidae</taxon>
        <taxon>Halteria</taxon>
    </lineage>
</organism>
<dbReference type="AlphaFoldDB" id="A0A8J8T8T9"/>
<protein>
    <submittedName>
        <fullName evidence="1">Uncharacterized protein</fullName>
    </submittedName>
</protein>
<reference evidence="1" key="1">
    <citation type="submission" date="2019-06" db="EMBL/GenBank/DDBJ databases">
        <authorList>
            <person name="Zheng W."/>
        </authorList>
    </citation>
    <scope>NUCLEOTIDE SEQUENCE</scope>
    <source>
        <strain evidence="1">QDHG01</strain>
    </source>
</reference>
<comment type="caution">
    <text evidence="1">The sequence shown here is derived from an EMBL/GenBank/DDBJ whole genome shotgun (WGS) entry which is preliminary data.</text>
</comment>
<keyword evidence="2" id="KW-1185">Reference proteome</keyword>
<accession>A0A8J8T8T9</accession>
<evidence type="ECO:0000313" key="2">
    <source>
        <dbReference type="Proteomes" id="UP000785679"/>
    </source>
</evidence>